<dbReference type="AlphaFoldDB" id="A0A2Z2NMX2"/>
<feature type="transmembrane region" description="Helical" evidence="1">
    <location>
        <begin position="96"/>
        <end position="119"/>
    </location>
</feature>
<dbReference type="EMBL" id="CP018632">
    <property type="protein sequence ID" value="ASJ71078.1"/>
    <property type="molecule type" value="Genomic_DNA"/>
</dbReference>
<feature type="transmembrane region" description="Helical" evidence="1">
    <location>
        <begin position="36"/>
        <end position="54"/>
    </location>
</feature>
<evidence type="ECO:0000313" key="3">
    <source>
        <dbReference type="Proteomes" id="UP000250079"/>
    </source>
</evidence>
<dbReference type="RefSeq" id="WP_088916557.1">
    <property type="nucleotide sequence ID" value="NZ_CP018632.1"/>
</dbReference>
<keyword evidence="3" id="KW-1185">Reference proteome</keyword>
<feature type="transmembrane region" description="Helical" evidence="1">
    <location>
        <begin position="61"/>
        <end position="84"/>
    </location>
</feature>
<name>A0A2Z2NMX2_9GAMM</name>
<dbReference type="Pfam" id="PF19931">
    <property type="entry name" value="DUF6394"/>
    <property type="match status" value="1"/>
</dbReference>
<evidence type="ECO:0000256" key="1">
    <source>
        <dbReference type="SAM" id="Phobius"/>
    </source>
</evidence>
<reference evidence="2 3" key="1">
    <citation type="submission" date="2016-12" db="EMBL/GenBank/DDBJ databases">
        <authorList>
            <person name="Song W.-J."/>
            <person name="Kurnit D.M."/>
        </authorList>
    </citation>
    <scope>NUCLEOTIDE SEQUENCE [LARGE SCALE GENOMIC DNA]</scope>
    <source>
        <strain evidence="2 3">IMCC3135</strain>
    </source>
</reference>
<organism evidence="2 3">
    <name type="scientific">Granulosicoccus antarcticus IMCC3135</name>
    <dbReference type="NCBI Taxonomy" id="1192854"/>
    <lineage>
        <taxon>Bacteria</taxon>
        <taxon>Pseudomonadati</taxon>
        <taxon>Pseudomonadota</taxon>
        <taxon>Gammaproteobacteria</taxon>
        <taxon>Chromatiales</taxon>
        <taxon>Granulosicoccaceae</taxon>
        <taxon>Granulosicoccus</taxon>
    </lineage>
</organism>
<dbReference type="KEGG" id="gai:IMCC3135_04825"/>
<dbReference type="OrthoDB" id="3295158at2"/>
<protein>
    <submittedName>
        <fullName evidence="2">Uncharacterized protein</fullName>
    </submittedName>
</protein>
<dbReference type="InterPro" id="IPR045655">
    <property type="entry name" value="DUF6394"/>
</dbReference>
<sequence length="127" mass="13385">MNLERVVFGFFTILALTFNLIFVMGEIDNPSHHDVWVLTIAILVNLIATGLKLGDRSQIGALLLAASLVADLLLITARIFWIVAESDSATGPTAQATVNIVSLAAGALAANVVSAVILVGDALMSRR</sequence>
<gene>
    <name evidence="2" type="ORF">IMCC3135_04825</name>
</gene>
<evidence type="ECO:0000313" key="2">
    <source>
        <dbReference type="EMBL" id="ASJ71078.1"/>
    </source>
</evidence>
<accession>A0A2Z2NMX2</accession>
<dbReference type="Proteomes" id="UP000250079">
    <property type="component" value="Chromosome"/>
</dbReference>
<proteinExistence type="predicted"/>
<feature type="transmembrane region" description="Helical" evidence="1">
    <location>
        <begin position="7"/>
        <end position="24"/>
    </location>
</feature>
<keyword evidence="1" id="KW-0472">Membrane</keyword>
<keyword evidence="1" id="KW-1133">Transmembrane helix</keyword>
<keyword evidence="1" id="KW-0812">Transmembrane</keyword>